<name>A0A923KVY8_9FIRM</name>
<keyword evidence="6 11" id="KW-0418">Kinase</keyword>
<evidence type="ECO:0000256" key="4">
    <source>
        <dbReference type="ARBA" id="ARBA00022553"/>
    </source>
</evidence>
<organism evidence="11 12">
    <name type="scientific">Acetobacterium paludosum</name>
    <dbReference type="NCBI Taxonomy" id="52693"/>
    <lineage>
        <taxon>Bacteria</taxon>
        <taxon>Bacillati</taxon>
        <taxon>Bacillota</taxon>
        <taxon>Clostridia</taxon>
        <taxon>Eubacteriales</taxon>
        <taxon>Eubacteriaceae</taxon>
        <taxon>Acetobacterium</taxon>
    </lineage>
</organism>
<dbReference type="Pfam" id="PF00512">
    <property type="entry name" value="HisKA"/>
    <property type="match status" value="1"/>
</dbReference>
<dbReference type="AlphaFoldDB" id="A0A923KVY8"/>
<proteinExistence type="predicted"/>
<dbReference type="FunFam" id="3.30.565.10:FF:000006">
    <property type="entry name" value="Sensor histidine kinase WalK"/>
    <property type="match status" value="1"/>
</dbReference>
<dbReference type="InterPro" id="IPR036890">
    <property type="entry name" value="HATPase_C_sf"/>
</dbReference>
<sequence length="364" mass="40868">MNSRLLPLKGWATKELFMNNESKTKRNTSQHITLWLVIPCLLIIAGSVCIAAFVDYIANVWVYHNPNYHPITALGMIVPMEILMGSLYFLFSKLFYRYTANLANAIAKIANGEFNVMLSENRGGPLKEVYQNFNLMSKELMGVQTLRNDFINDFSHEFKTPLSSINGFANLLLEDNLTPEREQQYLTIIAKESARLADLTQSQLLLSKIESQQIIVNKTPYSLDEQIRQCVIILTSKWEAKQLDLSLELTPITYTGDTALLQHLWLNLLSNAIKYTPDHGEISISSKVEKGYVHVSICDTGIGITQSEMDQIFNKYYQSNPTYATKGLGLGLCIVKRIITLCNGSLHVESSPGSGSVFTVTLPL</sequence>
<dbReference type="Gene3D" id="3.30.565.10">
    <property type="entry name" value="Histidine kinase-like ATPase, C-terminal domain"/>
    <property type="match status" value="1"/>
</dbReference>
<accession>A0A923KVY8</accession>
<evidence type="ECO:0000256" key="7">
    <source>
        <dbReference type="ARBA" id="ARBA00023012"/>
    </source>
</evidence>
<feature type="transmembrane region" description="Helical" evidence="9">
    <location>
        <begin position="70"/>
        <end position="91"/>
    </location>
</feature>
<dbReference type="PANTHER" id="PTHR43711:SF26">
    <property type="entry name" value="SENSOR HISTIDINE KINASE RCSC"/>
    <property type="match status" value="1"/>
</dbReference>
<keyword evidence="4" id="KW-0597">Phosphoprotein</keyword>
<dbReference type="PROSITE" id="PS50109">
    <property type="entry name" value="HIS_KIN"/>
    <property type="match status" value="1"/>
</dbReference>
<keyword evidence="9" id="KW-0812">Transmembrane</keyword>
<dbReference type="Pfam" id="PF02518">
    <property type="entry name" value="HATPase_c"/>
    <property type="match status" value="1"/>
</dbReference>
<dbReference type="PRINTS" id="PR00344">
    <property type="entry name" value="BCTRLSENSOR"/>
</dbReference>
<evidence type="ECO:0000256" key="5">
    <source>
        <dbReference type="ARBA" id="ARBA00022679"/>
    </source>
</evidence>
<evidence type="ECO:0000256" key="9">
    <source>
        <dbReference type="SAM" id="Phobius"/>
    </source>
</evidence>
<dbReference type="CDD" id="cd00082">
    <property type="entry name" value="HisKA"/>
    <property type="match status" value="1"/>
</dbReference>
<evidence type="ECO:0000256" key="3">
    <source>
        <dbReference type="ARBA" id="ARBA00012438"/>
    </source>
</evidence>
<dbReference type="OrthoDB" id="9813151at2"/>
<keyword evidence="5" id="KW-0808">Transferase</keyword>
<dbReference type="PANTHER" id="PTHR43711">
    <property type="entry name" value="TWO-COMPONENT HISTIDINE KINASE"/>
    <property type="match status" value="1"/>
</dbReference>
<dbReference type="InterPro" id="IPR050736">
    <property type="entry name" value="Sensor_HK_Regulatory"/>
</dbReference>
<feature type="domain" description="Histidine kinase" evidence="10">
    <location>
        <begin position="153"/>
        <end position="364"/>
    </location>
</feature>
<evidence type="ECO:0000256" key="2">
    <source>
        <dbReference type="ARBA" id="ARBA00004370"/>
    </source>
</evidence>
<keyword evidence="8 9" id="KW-0472">Membrane</keyword>
<dbReference type="SUPFAM" id="SSF47384">
    <property type="entry name" value="Homodimeric domain of signal transducing histidine kinase"/>
    <property type="match status" value="1"/>
</dbReference>
<keyword evidence="12" id="KW-1185">Reference proteome</keyword>
<evidence type="ECO:0000313" key="12">
    <source>
        <dbReference type="Proteomes" id="UP000616595"/>
    </source>
</evidence>
<dbReference type="CDD" id="cd00075">
    <property type="entry name" value="HATPase"/>
    <property type="match status" value="1"/>
</dbReference>
<dbReference type="InterPro" id="IPR003661">
    <property type="entry name" value="HisK_dim/P_dom"/>
</dbReference>
<dbReference type="EMBL" id="WJBD01000003">
    <property type="protein sequence ID" value="MBC3887493.1"/>
    <property type="molecule type" value="Genomic_DNA"/>
</dbReference>
<evidence type="ECO:0000313" key="11">
    <source>
        <dbReference type="EMBL" id="MBC3887493.1"/>
    </source>
</evidence>
<dbReference type="Gene3D" id="1.10.287.130">
    <property type="match status" value="1"/>
</dbReference>
<evidence type="ECO:0000256" key="1">
    <source>
        <dbReference type="ARBA" id="ARBA00000085"/>
    </source>
</evidence>
<dbReference type="EC" id="2.7.13.3" evidence="3"/>
<dbReference type="InterPro" id="IPR003594">
    <property type="entry name" value="HATPase_dom"/>
</dbReference>
<dbReference type="FunFam" id="1.10.287.130:FF:000001">
    <property type="entry name" value="Two-component sensor histidine kinase"/>
    <property type="match status" value="1"/>
</dbReference>
<dbReference type="InterPro" id="IPR004358">
    <property type="entry name" value="Sig_transdc_His_kin-like_C"/>
</dbReference>
<protein>
    <recommendedName>
        <fullName evidence="3">histidine kinase</fullName>
        <ecNumber evidence="3">2.7.13.3</ecNumber>
    </recommendedName>
</protein>
<reference evidence="11" key="2">
    <citation type="submission" date="2020-10" db="EMBL/GenBank/DDBJ databases">
        <title>Comparative genomics of the Acetobacterium genus.</title>
        <authorList>
            <person name="Marshall C."/>
            <person name="May H."/>
            <person name="Norman S."/>
        </authorList>
    </citation>
    <scope>NUCLEOTIDE SEQUENCE</scope>
    <source>
        <strain evidence="11">DER-2019</strain>
    </source>
</reference>
<comment type="caution">
    <text evidence="11">The sequence shown here is derived from an EMBL/GenBank/DDBJ whole genome shotgun (WGS) entry which is preliminary data.</text>
</comment>
<comment type="catalytic activity">
    <reaction evidence="1">
        <text>ATP + protein L-histidine = ADP + protein N-phospho-L-histidine.</text>
        <dbReference type="EC" id="2.7.13.3"/>
    </reaction>
</comment>
<dbReference type="GO" id="GO:0016020">
    <property type="term" value="C:membrane"/>
    <property type="evidence" value="ECO:0007669"/>
    <property type="project" value="UniProtKB-SubCell"/>
</dbReference>
<keyword evidence="7" id="KW-0902">Two-component regulatory system</keyword>
<comment type="subcellular location">
    <subcellularLocation>
        <location evidence="2">Membrane</location>
    </subcellularLocation>
</comment>
<feature type="transmembrane region" description="Helical" evidence="9">
    <location>
        <begin position="32"/>
        <end position="58"/>
    </location>
</feature>
<evidence type="ECO:0000256" key="8">
    <source>
        <dbReference type="ARBA" id="ARBA00023136"/>
    </source>
</evidence>
<dbReference type="Proteomes" id="UP000616595">
    <property type="component" value="Unassembled WGS sequence"/>
</dbReference>
<evidence type="ECO:0000259" key="10">
    <source>
        <dbReference type="PROSITE" id="PS50109"/>
    </source>
</evidence>
<dbReference type="InterPro" id="IPR005467">
    <property type="entry name" value="His_kinase_dom"/>
</dbReference>
<dbReference type="SUPFAM" id="SSF55874">
    <property type="entry name" value="ATPase domain of HSP90 chaperone/DNA topoisomerase II/histidine kinase"/>
    <property type="match status" value="1"/>
</dbReference>
<dbReference type="SMART" id="SM00387">
    <property type="entry name" value="HATPase_c"/>
    <property type="match status" value="1"/>
</dbReference>
<keyword evidence="9" id="KW-1133">Transmembrane helix</keyword>
<reference evidence="11" key="1">
    <citation type="submission" date="2019-10" db="EMBL/GenBank/DDBJ databases">
        <authorList>
            <person name="Ross D.E."/>
            <person name="Gulliver D."/>
        </authorList>
    </citation>
    <scope>NUCLEOTIDE SEQUENCE</scope>
    <source>
        <strain evidence="11">DER-2019</strain>
    </source>
</reference>
<dbReference type="SMART" id="SM00388">
    <property type="entry name" value="HisKA"/>
    <property type="match status" value="1"/>
</dbReference>
<evidence type="ECO:0000256" key="6">
    <source>
        <dbReference type="ARBA" id="ARBA00022777"/>
    </source>
</evidence>
<dbReference type="GO" id="GO:0000155">
    <property type="term" value="F:phosphorelay sensor kinase activity"/>
    <property type="evidence" value="ECO:0007669"/>
    <property type="project" value="InterPro"/>
</dbReference>
<dbReference type="InterPro" id="IPR036097">
    <property type="entry name" value="HisK_dim/P_sf"/>
</dbReference>
<gene>
    <name evidence="11" type="ORF">GH810_04140</name>
</gene>